<dbReference type="PANTHER" id="PTHR30619:SF1">
    <property type="entry name" value="RECOMBINATION PROTEIN 2"/>
    <property type="match status" value="1"/>
</dbReference>
<dbReference type="InterPro" id="IPR001279">
    <property type="entry name" value="Metallo-B-lactamas"/>
</dbReference>
<evidence type="ECO:0000313" key="6">
    <source>
        <dbReference type="Proteomes" id="UP001057877"/>
    </source>
</evidence>
<dbReference type="Gene3D" id="3.60.15.10">
    <property type="entry name" value="Ribonuclease Z/Hydroxyacylglutathione hydrolase-like"/>
    <property type="match status" value="1"/>
</dbReference>
<gene>
    <name evidence="5" type="ORF">L1F29_18775</name>
</gene>
<feature type="domain" description="Metallo-beta-lactamase" evidence="4">
    <location>
        <begin position="33"/>
        <end position="100"/>
    </location>
</feature>
<evidence type="ECO:0000259" key="4">
    <source>
        <dbReference type="Pfam" id="PF00753"/>
    </source>
</evidence>
<name>A0ABY5S458_9BACL</name>
<evidence type="ECO:0000256" key="3">
    <source>
        <dbReference type="ARBA" id="ARBA00048505"/>
    </source>
</evidence>
<evidence type="ECO:0000256" key="1">
    <source>
        <dbReference type="ARBA" id="ARBA00034221"/>
    </source>
</evidence>
<protein>
    <submittedName>
        <fullName evidence="5">MBL fold metallo-hydrolase</fullName>
    </submittedName>
</protein>
<dbReference type="Proteomes" id="UP001057877">
    <property type="component" value="Chromosome"/>
</dbReference>
<comment type="catalytic activity">
    <reaction evidence="3">
        <text>3',5'-cyclic UMP + H2O = UMP + H(+)</text>
        <dbReference type="Rhea" id="RHEA:70575"/>
        <dbReference type="ChEBI" id="CHEBI:15377"/>
        <dbReference type="ChEBI" id="CHEBI:15378"/>
        <dbReference type="ChEBI" id="CHEBI:57865"/>
        <dbReference type="ChEBI" id="CHEBI:184387"/>
    </reaction>
    <physiologicalReaction direction="left-to-right" evidence="3">
        <dbReference type="Rhea" id="RHEA:70576"/>
    </physiologicalReaction>
</comment>
<comment type="catalytic activity">
    <reaction evidence="1">
        <text>3',5'-cyclic CMP + H2O = CMP + H(+)</text>
        <dbReference type="Rhea" id="RHEA:72675"/>
        <dbReference type="ChEBI" id="CHEBI:15377"/>
        <dbReference type="ChEBI" id="CHEBI:15378"/>
        <dbReference type="ChEBI" id="CHEBI:58003"/>
        <dbReference type="ChEBI" id="CHEBI:60377"/>
    </reaction>
    <physiologicalReaction direction="left-to-right" evidence="1">
        <dbReference type="Rhea" id="RHEA:72676"/>
    </physiologicalReaction>
</comment>
<evidence type="ECO:0000313" key="5">
    <source>
        <dbReference type="EMBL" id="UVI27513.1"/>
    </source>
</evidence>
<dbReference type="PANTHER" id="PTHR30619">
    <property type="entry name" value="DNA INTERNALIZATION/COMPETENCE PROTEIN COMEC/REC2"/>
    <property type="match status" value="1"/>
</dbReference>
<dbReference type="InterPro" id="IPR036866">
    <property type="entry name" value="RibonucZ/Hydroxyglut_hydro"/>
</dbReference>
<accession>A0ABY5S458</accession>
<reference evidence="5" key="1">
    <citation type="submission" date="2022-01" db="EMBL/GenBank/DDBJ databases">
        <title>Paenibacillus spongiae sp. nov., isolated from marine sponge.</title>
        <authorList>
            <person name="Li Z."/>
            <person name="Zhang M."/>
        </authorList>
    </citation>
    <scope>NUCLEOTIDE SEQUENCE</scope>
    <source>
        <strain evidence="5">PHS-Z3</strain>
    </source>
</reference>
<sequence length="313" mass="35210">MYSDSAEKGTVHIKLFDVNTPETDQLGFPHGNPADSFLIRIQEEGEERRILLDGAKQGQGKHVIIPYLIENGITTLDCIILSHAHNDHFGGIIDILEDPRFTVHQFIYSPLDDDIVEQSCDANNYEGWLTLRKLVGQLPNVLELNETHIGTELRFGSEARFEIVSTPDRDYLRANKQVDLNDFNLIVKLKLGKFSALMAGDCGEYQSRQILNSNQRQSIESVTMLKAAHHGGDASTTPEFIHACGAKLVVIPCNVTVVEHRPSFIQNMHLFSRLGAKLLRADWARNIEVRTDGSRVECIMETDLFNETTLLEL</sequence>
<dbReference type="SUPFAM" id="SSF56281">
    <property type="entry name" value="Metallo-hydrolase/oxidoreductase"/>
    <property type="match status" value="1"/>
</dbReference>
<dbReference type="InterPro" id="IPR052159">
    <property type="entry name" value="Competence_DNA_uptake"/>
</dbReference>
<dbReference type="Pfam" id="PF00753">
    <property type="entry name" value="Lactamase_B"/>
    <property type="match status" value="1"/>
</dbReference>
<organism evidence="5 6">
    <name type="scientific">Paenibacillus spongiae</name>
    <dbReference type="NCBI Taxonomy" id="2909671"/>
    <lineage>
        <taxon>Bacteria</taxon>
        <taxon>Bacillati</taxon>
        <taxon>Bacillota</taxon>
        <taxon>Bacilli</taxon>
        <taxon>Bacillales</taxon>
        <taxon>Paenibacillaceae</taxon>
        <taxon>Paenibacillus</taxon>
    </lineage>
</organism>
<keyword evidence="6" id="KW-1185">Reference proteome</keyword>
<comment type="function">
    <text evidence="2">Counteracts the endogenous Pycsar antiviral defense system. Phosphodiesterase that enables metal-dependent hydrolysis of host cyclic nucleotide Pycsar defense signals such as cCMP and cUMP.</text>
</comment>
<evidence type="ECO:0000256" key="2">
    <source>
        <dbReference type="ARBA" id="ARBA00034301"/>
    </source>
</evidence>
<dbReference type="EMBL" id="CP091430">
    <property type="protein sequence ID" value="UVI27513.1"/>
    <property type="molecule type" value="Genomic_DNA"/>
</dbReference>
<dbReference type="RefSeq" id="WP_258383601.1">
    <property type="nucleotide sequence ID" value="NZ_CP091430.1"/>
</dbReference>
<proteinExistence type="predicted"/>